<dbReference type="EMBL" id="AANC01000008">
    <property type="protein sequence ID" value="EAQ48446.1"/>
    <property type="molecule type" value="Genomic_DNA"/>
</dbReference>
<dbReference type="RefSeq" id="WP_009780975.1">
    <property type="nucleotide sequence ID" value="NZ_CH672395.1"/>
</dbReference>
<organism evidence="2 3">
    <name type="scientific">Leeuwenhoekiella blandensis (strain CECT 7118 / CCUG 51940 / KCTC 22103 / MED217)</name>
    <name type="common">Flavobacterium sp. (strain MED217)</name>
    <dbReference type="NCBI Taxonomy" id="398720"/>
    <lineage>
        <taxon>Bacteria</taxon>
        <taxon>Pseudomonadati</taxon>
        <taxon>Bacteroidota</taxon>
        <taxon>Flavobacteriia</taxon>
        <taxon>Flavobacteriales</taxon>
        <taxon>Flavobacteriaceae</taxon>
        <taxon>Leeuwenhoekiella</taxon>
    </lineage>
</organism>
<dbReference type="Proteomes" id="UP000001601">
    <property type="component" value="Unassembled WGS sequence"/>
</dbReference>
<evidence type="ECO:0000313" key="3">
    <source>
        <dbReference type="Proteomes" id="UP000001601"/>
    </source>
</evidence>
<evidence type="ECO:0000259" key="1">
    <source>
        <dbReference type="Pfam" id="PF20148"/>
    </source>
</evidence>
<proteinExistence type="predicted"/>
<evidence type="ECO:0000313" key="2">
    <source>
        <dbReference type="EMBL" id="EAQ48446.1"/>
    </source>
</evidence>
<feature type="domain" description="DUF6531" evidence="1">
    <location>
        <begin position="24"/>
        <end position="90"/>
    </location>
</feature>
<dbReference type="InterPro" id="IPR045351">
    <property type="entry name" value="DUF6531"/>
</dbReference>
<keyword evidence="3" id="KW-1185">Reference proteome</keyword>
<protein>
    <submittedName>
        <fullName evidence="2">Cell wall-associated protein wapA-like protein</fullName>
    </submittedName>
</protein>
<reference evidence="2 3" key="1">
    <citation type="journal article" date="2007" name="Nature">
        <title>Light stimulates growth of proteorhodopsin-containing marine Flavobacteria.</title>
        <authorList>
            <person name="Gomez-Consarnau L."/>
            <person name="Gonzalez J.M."/>
            <person name="Coll-Llado M."/>
            <person name="Gourdon P."/>
            <person name="Pascher T."/>
            <person name="Neutze R."/>
            <person name="Pedros-Alio C."/>
            <person name="Pinhassi J."/>
        </authorList>
    </citation>
    <scope>NUCLEOTIDE SEQUENCE [LARGE SCALE GENOMIC DNA]</scope>
    <source>
        <strain evidence="2 3">MED217</strain>
    </source>
</reference>
<dbReference type="HOGENOM" id="CLU_489725_0_0_10"/>
<dbReference type="OrthoDB" id="9765204at2"/>
<sequence>MKPVNSFKLTLLLLLLSLALQGGVNLKNGNFYISYTDIQIAKTRGALEDITRTYNSKSIEIGLFGYGWGTLIESRLYAYPDGSLVVAEHGSGGKTVYLSPFATQDMLDLMIDQLLEVSLAEGSLPNTPNALANKREELQNNQESRHSLWNKYLKKGLVAYQSTLPVGAEWESFERGRERIVKTENGYSRIKSLRIDDFNTEGLLVKIDEKNGDYTLLEYTNSHLAKISNADGTSLVFTTNEDGFITRITSGAKEATFKYDGLDLVYAQDAGGNHYKYVYDEKHNLIKIVYNPVRLKGQAEDARYISYEPKTSFVAKIIDRNGEETAYTYKKFFKEDGTIDDDHYATTVHKTGYNGQQVTNEYEYYIGVKENGDRFSQQIITTVNGIKTATTYDETCELPINITRGTNTTVFKYNNRCLLTEKLSTYDSVYMRYHPKLEKLTEVKNDQGVFTFEYDTKGNLVYASKNDDTWVKLHYDERSKITKMEQADKTLVFEYDERGKPVKIQMEGAEESGAIHVTYDEYGEITRVDSEDGHSMALKVTQAFQNLLALVKPAGVNLSM</sequence>
<gene>
    <name evidence="2" type="ORF">MED217_13104</name>
</gene>
<name>A3XPS3_LEEBM</name>
<accession>A3XPS3</accession>
<dbReference type="AlphaFoldDB" id="A3XPS3"/>
<dbReference type="Pfam" id="PF20148">
    <property type="entry name" value="DUF6531"/>
    <property type="match status" value="1"/>
</dbReference>
<comment type="caution">
    <text evidence="2">The sequence shown here is derived from an EMBL/GenBank/DDBJ whole genome shotgun (WGS) entry which is preliminary data.</text>
</comment>
<dbReference type="STRING" id="398720.MED217_13104"/>
<dbReference type="eggNOG" id="COG3209">
    <property type="taxonomic scope" value="Bacteria"/>
</dbReference>